<dbReference type="EMBL" id="JACGWN010000003">
    <property type="protein sequence ID" value="KAL0456424.1"/>
    <property type="molecule type" value="Genomic_DNA"/>
</dbReference>
<protein>
    <submittedName>
        <fullName evidence="1">Uncharacterized protein</fullName>
    </submittedName>
</protein>
<accession>A0AAW2XQH8</accession>
<evidence type="ECO:0000313" key="1">
    <source>
        <dbReference type="EMBL" id="KAL0456424.1"/>
    </source>
</evidence>
<gene>
    <name evidence="1" type="ORF">Slati_0981600</name>
</gene>
<name>A0AAW2XQH8_9LAMI</name>
<reference evidence="1" key="2">
    <citation type="journal article" date="2024" name="Plant">
        <title>Genomic evolution and insights into agronomic trait innovations of Sesamum species.</title>
        <authorList>
            <person name="Miao H."/>
            <person name="Wang L."/>
            <person name="Qu L."/>
            <person name="Liu H."/>
            <person name="Sun Y."/>
            <person name="Le M."/>
            <person name="Wang Q."/>
            <person name="Wei S."/>
            <person name="Zheng Y."/>
            <person name="Lin W."/>
            <person name="Duan Y."/>
            <person name="Cao H."/>
            <person name="Xiong S."/>
            <person name="Wang X."/>
            <person name="Wei L."/>
            <person name="Li C."/>
            <person name="Ma Q."/>
            <person name="Ju M."/>
            <person name="Zhao R."/>
            <person name="Li G."/>
            <person name="Mu C."/>
            <person name="Tian Q."/>
            <person name="Mei H."/>
            <person name="Zhang T."/>
            <person name="Gao T."/>
            <person name="Zhang H."/>
        </authorList>
    </citation>
    <scope>NUCLEOTIDE SEQUENCE</scope>
    <source>
        <strain evidence="1">KEN1</strain>
    </source>
</reference>
<reference evidence="1" key="1">
    <citation type="submission" date="2020-06" db="EMBL/GenBank/DDBJ databases">
        <authorList>
            <person name="Li T."/>
            <person name="Hu X."/>
            <person name="Zhang T."/>
            <person name="Song X."/>
            <person name="Zhang H."/>
            <person name="Dai N."/>
            <person name="Sheng W."/>
            <person name="Hou X."/>
            <person name="Wei L."/>
        </authorList>
    </citation>
    <scope>NUCLEOTIDE SEQUENCE</scope>
    <source>
        <strain evidence="1">KEN1</strain>
        <tissue evidence="1">Leaf</tissue>
    </source>
</reference>
<sequence>MSERCYDQVSQWASDLLPRDHTIPSDYYNTKMMIRGLDLPAKKIHVCKSYCMYWEDDIDMEYCKFYGDPRYKAIRDQNPHHKKSPYVVLRVLATYPTSIEVVCFTSDG</sequence>
<dbReference type="AlphaFoldDB" id="A0AAW2XQH8"/>
<organism evidence="1">
    <name type="scientific">Sesamum latifolium</name>
    <dbReference type="NCBI Taxonomy" id="2727402"/>
    <lineage>
        <taxon>Eukaryota</taxon>
        <taxon>Viridiplantae</taxon>
        <taxon>Streptophyta</taxon>
        <taxon>Embryophyta</taxon>
        <taxon>Tracheophyta</taxon>
        <taxon>Spermatophyta</taxon>
        <taxon>Magnoliopsida</taxon>
        <taxon>eudicotyledons</taxon>
        <taxon>Gunneridae</taxon>
        <taxon>Pentapetalae</taxon>
        <taxon>asterids</taxon>
        <taxon>lamiids</taxon>
        <taxon>Lamiales</taxon>
        <taxon>Pedaliaceae</taxon>
        <taxon>Sesamum</taxon>
    </lineage>
</organism>
<comment type="caution">
    <text evidence="1">The sequence shown here is derived from an EMBL/GenBank/DDBJ whole genome shotgun (WGS) entry which is preliminary data.</text>
</comment>
<proteinExistence type="predicted"/>